<feature type="transmembrane region" description="Helical" evidence="1">
    <location>
        <begin position="164"/>
        <end position="188"/>
    </location>
</feature>
<feature type="transmembrane region" description="Helical" evidence="1">
    <location>
        <begin position="101"/>
        <end position="120"/>
    </location>
</feature>
<evidence type="ECO:0000313" key="3">
    <source>
        <dbReference type="Proteomes" id="UP001208689"/>
    </source>
</evidence>
<keyword evidence="1" id="KW-0812">Transmembrane</keyword>
<evidence type="ECO:0000256" key="1">
    <source>
        <dbReference type="SAM" id="Phobius"/>
    </source>
</evidence>
<feature type="transmembrane region" description="Helical" evidence="1">
    <location>
        <begin position="71"/>
        <end position="89"/>
    </location>
</feature>
<evidence type="ECO:0000313" key="2">
    <source>
        <dbReference type="EMBL" id="UYP44600.1"/>
    </source>
</evidence>
<protein>
    <submittedName>
        <fullName evidence="2">Uncharacterized protein</fullName>
    </submittedName>
</protein>
<keyword evidence="1" id="KW-0472">Membrane</keyword>
<name>A0ABY6HMI7_9ARCH</name>
<dbReference type="EMBL" id="CP104013">
    <property type="protein sequence ID" value="UYP44600.1"/>
    <property type="molecule type" value="Genomic_DNA"/>
</dbReference>
<dbReference type="Proteomes" id="UP001208689">
    <property type="component" value="Chromosome"/>
</dbReference>
<feature type="transmembrane region" description="Helical" evidence="1">
    <location>
        <begin position="224"/>
        <end position="247"/>
    </location>
</feature>
<reference evidence="2" key="1">
    <citation type="submission" date="2022-09" db="EMBL/GenBank/DDBJ databases">
        <title>Actin cytoskeleton and complex cell architecture in an #Asgard archaeon.</title>
        <authorList>
            <person name="Ponce Toledo R.I."/>
            <person name="Schleper C."/>
            <person name="Rodrigues Oliveira T."/>
            <person name="Wollweber F."/>
            <person name="Xu J."/>
            <person name="Rittmann S."/>
            <person name="Klingl A."/>
            <person name="Pilhofer M."/>
        </authorList>
    </citation>
    <scope>NUCLEOTIDE SEQUENCE</scope>
    <source>
        <strain evidence="2">B-35</strain>
    </source>
</reference>
<proteinExistence type="predicted"/>
<accession>A0ABY6HMI7</accession>
<organism evidence="2 3">
    <name type="scientific">Candidatus Lokiarchaeum ossiferum</name>
    <dbReference type="NCBI Taxonomy" id="2951803"/>
    <lineage>
        <taxon>Archaea</taxon>
        <taxon>Promethearchaeati</taxon>
        <taxon>Promethearchaeota</taxon>
        <taxon>Promethearchaeia</taxon>
        <taxon>Promethearchaeales</taxon>
        <taxon>Promethearchaeaceae</taxon>
        <taxon>Candidatus Lokiarchaeum</taxon>
    </lineage>
</organism>
<sequence>MAGGFFQKDSEDEKKSYEIPYIGRADESGKNLGKEFYEKSLGIMTLGSLLCSATTLWRLNSAILTLNSNLIPLYIGIAVFSLLCCHIYCAKGSNGTSLCGYLAFNWALGELIGRLLFSFIPEFELAPINKMVIIIGSVFLSVNGGIWLNSIVKTRYNQSSGTNITILYFFIIQLIIGLICGFITYVFLVELVLMGLVLLGTALGVGDASLSIEEGNWMGGVLAVFWYSFYIMLRFGRLIFYLLYIILRCLK</sequence>
<keyword evidence="3" id="KW-1185">Reference proteome</keyword>
<gene>
    <name evidence="2" type="ORF">NEF87_000885</name>
</gene>
<keyword evidence="1" id="KW-1133">Transmembrane helix</keyword>
<feature type="transmembrane region" description="Helical" evidence="1">
    <location>
        <begin position="132"/>
        <end position="152"/>
    </location>
</feature>